<dbReference type="AlphaFoldDB" id="A0A1L7CPK6"/>
<dbReference type="Proteomes" id="UP000315353">
    <property type="component" value="Unassembled WGS sequence"/>
</dbReference>
<dbReference type="EMBL" id="BJNB01000044">
    <property type="protein sequence ID" value="GEB98651.1"/>
    <property type="molecule type" value="Genomic_DNA"/>
</dbReference>
<protein>
    <submittedName>
        <fullName evidence="2">Uncharacterized protein</fullName>
    </submittedName>
</protein>
<proteinExistence type="predicted"/>
<keyword evidence="1" id="KW-0472">Membrane</keyword>
<dbReference type="RefSeq" id="WP_075730680.1">
    <property type="nucleotide sequence ID" value="NZ_BJNB01000044.1"/>
</dbReference>
<organism evidence="2 4">
    <name type="scientific">Corynebacterium flavescens</name>
    <dbReference type="NCBI Taxonomy" id="28028"/>
    <lineage>
        <taxon>Bacteria</taxon>
        <taxon>Bacillati</taxon>
        <taxon>Actinomycetota</taxon>
        <taxon>Actinomycetes</taxon>
        <taxon>Mycobacteriales</taxon>
        <taxon>Corynebacteriaceae</taxon>
        <taxon>Corynebacterium</taxon>
    </lineage>
</organism>
<feature type="transmembrane region" description="Helical" evidence="1">
    <location>
        <begin position="17"/>
        <end position="36"/>
    </location>
</feature>
<gene>
    <name evidence="3" type="ORF">CFL01nite_21460</name>
    <name evidence="2" type="ORF">CFLV_11765</name>
</gene>
<keyword evidence="1" id="KW-0812">Transmembrane</keyword>
<evidence type="ECO:0000313" key="3">
    <source>
        <dbReference type="EMBL" id="GEB98651.1"/>
    </source>
</evidence>
<dbReference type="EMBL" id="CP009246">
    <property type="protein sequence ID" value="APT87758.1"/>
    <property type="molecule type" value="Genomic_DNA"/>
</dbReference>
<reference evidence="3 5" key="2">
    <citation type="submission" date="2019-06" db="EMBL/GenBank/DDBJ databases">
        <title>Whole genome shotgun sequence of Corynebacterium flavescens NBRC 14136.</title>
        <authorList>
            <person name="Hosoyama A."/>
            <person name="Uohara A."/>
            <person name="Ohji S."/>
            <person name="Ichikawa N."/>
        </authorList>
    </citation>
    <scope>NUCLEOTIDE SEQUENCE [LARGE SCALE GENOMIC DNA]</scope>
    <source>
        <strain evidence="3 5">NBRC 14136</strain>
    </source>
</reference>
<keyword evidence="4" id="KW-1185">Reference proteome</keyword>
<name>A0A1L7CPK6_CORFL</name>
<sequence>MPTQSKTSTSSPKQARCIGWSSVIVALVLGYIFWIISKQWWTPSVVIFGALFLSICVGNCYLATKTKAYDLYLAAVLSLAAPLIVIFFAFGFFFSGPTP</sequence>
<feature type="transmembrane region" description="Helical" evidence="1">
    <location>
        <begin position="42"/>
        <end position="64"/>
    </location>
</feature>
<dbReference type="KEGG" id="cfc:CFLV_11765"/>
<evidence type="ECO:0000313" key="4">
    <source>
        <dbReference type="Proteomes" id="UP000185479"/>
    </source>
</evidence>
<reference evidence="2 4" key="1">
    <citation type="submission" date="2014-08" db="EMBL/GenBank/DDBJ databases">
        <title>Complete genome sequence of Corynebacterium flavescens OJ8(T)(=DSM 20296(T)), isolated from cheese.</title>
        <authorList>
            <person name="Ruckert C."/>
            <person name="Albersmeier A."/>
            <person name="Winkler A."/>
            <person name="Kalinowski J."/>
        </authorList>
    </citation>
    <scope>NUCLEOTIDE SEQUENCE [LARGE SCALE GENOMIC DNA]</scope>
    <source>
        <strain evidence="2 4">OJ8</strain>
    </source>
</reference>
<evidence type="ECO:0000256" key="1">
    <source>
        <dbReference type="SAM" id="Phobius"/>
    </source>
</evidence>
<dbReference type="Proteomes" id="UP000185479">
    <property type="component" value="Chromosome"/>
</dbReference>
<dbReference type="GeneID" id="82881347"/>
<feature type="transmembrane region" description="Helical" evidence="1">
    <location>
        <begin position="71"/>
        <end position="94"/>
    </location>
</feature>
<accession>A0A1L7CPK6</accession>
<evidence type="ECO:0000313" key="2">
    <source>
        <dbReference type="EMBL" id="APT87758.1"/>
    </source>
</evidence>
<evidence type="ECO:0000313" key="5">
    <source>
        <dbReference type="Proteomes" id="UP000315353"/>
    </source>
</evidence>
<dbReference type="OrthoDB" id="4427217at2"/>
<keyword evidence="1" id="KW-1133">Transmembrane helix</keyword>